<dbReference type="Proteomes" id="UP000324222">
    <property type="component" value="Unassembled WGS sequence"/>
</dbReference>
<comment type="caution">
    <text evidence="1">The sequence shown here is derived from an EMBL/GenBank/DDBJ whole genome shotgun (WGS) entry which is preliminary data.</text>
</comment>
<organism evidence="1 2">
    <name type="scientific">Portunus trituberculatus</name>
    <name type="common">Swimming crab</name>
    <name type="synonym">Neptunus trituberculatus</name>
    <dbReference type="NCBI Taxonomy" id="210409"/>
    <lineage>
        <taxon>Eukaryota</taxon>
        <taxon>Metazoa</taxon>
        <taxon>Ecdysozoa</taxon>
        <taxon>Arthropoda</taxon>
        <taxon>Crustacea</taxon>
        <taxon>Multicrustacea</taxon>
        <taxon>Malacostraca</taxon>
        <taxon>Eumalacostraca</taxon>
        <taxon>Eucarida</taxon>
        <taxon>Decapoda</taxon>
        <taxon>Pleocyemata</taxon>
        <taxon>Brachyura</taxon>
        <taxon>Eubrachyura</taxon>
        <taxon>Portunoidea</taxon>
        <taxon>Portunidae</taxon>
        <taxon>Portuninae</taxon>
        <taxon>Portunus</taxon>
    </lineage>
</organism>
<keyword evidence="2" id="KW-1185">Reference proteome</keyword>
<sequence>MVTVKVMATRIVEITAMTCLQGMRCGRDLPGYRYLAVTRLPACLSASLVRPPACSTRPKAHNRSSACLASHLRSLIAMLSMRILYDLRPFDYVFFSSPPPGSIFKWLLLLQHVTAFFRISFSLSVVQSPSIREPF</sequence>
<dbReference type="EMBL" id="VSRR010006430">
    <property type="protein sequence ID" value="MPC44772.1"/>
    <property type="molecule type" value="Genomic_DNA"/>
</dbReference>
<protein>
    <submittedName>
        <fullName evidence="1">Uncharacterized protein</fullName>
    </submittedName>
</protein>
<gene>
    <name evidence="1" type="ORF">E2C01_038451</name>
</gene>
<evidence type="ECO:0000313" key="2">
    <source>
        <dbReference type="Proteomes" id="UP000324222"/>
    </source>
</evidence>
<name>A0A5B7FE72_PORTR</name>
<accession>A0A5B7FE72</accession>
<proteinExistence type="predicted"/>
<dbReference type="AlphaFoldDB" id="A0A5B7FE72"/>
<evidence type="ECO:0000313" key="1">
    <source>
        <dbReference type="EMBL" id="MPC44772.1"/>
    </source>
</evidence>
<reference evidence="1 2" key="1">
    <citation type="submission" date="2019-05" db="EMBL/GenBank/DDBJ databases">
        <title>Another draft genome of Portunus trituberculatus and its Hox gene families provides insights of decapod evolution.</title>
        <authorList>
            <person name="Jeong J.-H."/>
            <person name="Song I."/>
            <person name="Kim S."/>
            <person name="Choi T."/>
            <person name="Kim D."/>
            <person name="Ryu S."/>
            <person name="Kim W."/>
        </authorList>
    </citation>
    <scope>NUCLEOTIDE SEQUENCE [LARGE SCALE GENOMIC DNA]</scope>
    <source>
        <tissue evidence="1">Muscle</tissue>
    </source>
</reference>